<feature type="domain" description="HTH arsR-type" evidence="4">
    <location>
        <begin position="28"/>
        <end position="122"/>
    </location>
</feature>
<dbReference type="EMBL" id="LGKO01000002">
    <property type="protein sequence ID" value="KPL83725.1"/>
    <property type="molecule type" value="Genomic_DNA"/>
</dbReference>
<dbReference type="PROSITE" id="PS50987">
    <property type="entry name" value="HTH_ARSR_2"/>
    <property type="match status" value="1"/>
</dbReference>
<dbReference type="SUPFAM" id="SSF46785">
    <property type="entry name" value="Winged helix' DNA-binding domain"/>
    <property type="match status" value="1"/>
</dbReference>
<organism evidence="5 6">
    <name type="scientific">Thermanaerothrix daxensis</name>
    <dbReference type="NCBI Taxonomy" id="869279"/>
    <lineage>
        <taxon>Bacteria</taxon>
        <taxon>Bacillati</taxon>
        <taxon>Chloroflexota</taxon>
        <taxon>Anaerolineae</taxon>
        <taxon>Anaerolineales</taxon>
        <taxon>Anaerolineaceae</taxon>
        <taxon>Thermanaerothrix</taxon>
    </lineage>
</organism>
<dbReference type="CDD" id="cd00090">
    <property type="entry name" value="HTH_ARSR"/>
    <property type="match status" value="1"/>
</dbReference>
<comment type="caution">
    <text evidence="5">The sequence shown here is derived from an EMBL/GenBank/DDBJ whole genome shotgun (WGS) entry which is preliminary data.</text>
</comment>
<keyword evidence="3" id="KW-0804">Transcription</keyword>
<evidence type="ECO:0000313" key="5">
    <source>
        <dbReference type="EMBL" id="KPL83725.1"/>
    </source>
</evidence>
<dbReference type="InterPro" id="IPR036388">
    <property type="entry name" value="WH-like_DNA-bd_sf"/>
</dbReference>
<proteinExistence type="predicted"/>
<sequence length="134" mass="14912">MGKNGVSPHCEDNQIHESLVRQVQASLLDGLTATRLAEVFAALSDPSRVRLLAALAEAELCVHDLAAVLGMSQSAVSHQLRLLRALHLVRYRKEGRTVFYALDDEHIRDLLERGLEHIRHQTPSPSIAEERPHA</sequence>
<dbReference type="PANTHER" id="PTHR43132:SF6">
    <property type="entry name" value="HTH-TYPE TRANSCRIPTIONAL REPRESSOR CZRA"/>
    <property type="match status" value="1"/>
</dbReference>
<dbReference type="Gene3D" id="1.10.10.10">
    <property type="entry name" value="Winged helix-like DNA-binding domain superfamily/Winged helix DNA-binding domain"/>
    <property type="match status" value="1"/>
</dbReference>
<evidence type="ECO:0000259" key="4">
    <source>
        <dbReference type="PROSITE" id="PS50987"/>
    </source>
</evidence>
<dbReference type="NCBIfam" id="NF033788">
    <property type="entry name" value="HTH_metalloreg"/>
    <property type="match status" value="1"/>
</dbReference>
<dbReference type="STRING" id="869279.SE15_00150"/>
<dbReference type="Proteomes" id="UP000050544">
    <property type="component" value="Unassembled WGS sequence"/>
</dbReference>
<name>A0A0P6XWH2_9CHLR</name>
<dbReference type="InterPro" id="IPR001845">
    <property type="entry name" value="HTH_ArsR_DNA-bd_dom"/>
</dbReference>
<evidence type="ECO:0000256" key="1">
    <source>
        <dbReference type="ARBA" id="ARBA00023015"/>
    </source>
</evidence>
<dbReference type="InterPro" id="IPR011991">
    <property type="entry name" value="ArsR-like_HTH"/>
</dbReference>
<keyword evidence="1" id="KW-0805">Transcription regulation</keyword>
<evidence type="ECO:0000256" key="3">
    <source>
        <dbReference type="ARBA" id="ARBA00023163"/>
    </source>
</evidence>
<dbReference type="RefSeq" id="WP_054520098.1">
    <property type="nucleotide sequence ID" value="NZ_LGKO01000002.1"/>
</dbReference>
<evidence type="ECO:0000313" key="6">
    <source>
        <dbReference type="Proteomes" id="UP000050544"/>
    </source>
</evidence>
<dbReference type="AlphaFoldDB" id="A0A0P6XWH2"/>
<evidence type="ECO:0000256" key="2">
    <source>
        <dbReference type="ARBA" id="ARBA00023125"/>
    </source>
</evidence>
<gene>
    <name evidence="5" type="ORF">SE15_00150</name>
</gene>
<dbReference type="Pfam" id="PF01022">
    <property type="entry name" value="HTH_5"/>
    <property type="match status" value="1"/>
</dbReference>
<reference evidence="5 6" key="1">
    <citation type="submission" date="2015-07" db="EMBL/GenBank/DDBJ databases">
        <title>Whole genome sequence of Thermanaerothrix daxensis DSM 23592.</title>
        <authorList>
            <person name="Hemp J."/>
            <person name="Ward L.M."/>
            <person name="Pace L.A."/>
            <person name="Fischer W.W."/>
        </authorList>
    </citation>
    <scope>NUCLEOTIDE SEQUENCE [LARGE SCALE GENOMIC DNA]</scope>
    <source>
        <strain evidence="5 6">GNS-1</strain>
    </source>
</reference>
<dbReference type="PRINTS" id="PR00778">
    <property type="entry name" value="HTHARSR"/>
</dbReference>
<dbReference type="SMART" id="SM00418">
    <property type="entry name" value="HTH_ARSR"/>
    <property type="match status" value="1"/>
</dbReference>
<dbReference type="GO" id="GO:0003700">
    <property type="term" value="F:DNA-binding transcription factor activity"/>
    <property type="evidence" value="ECO:0007669"/>
    <property type="project" value="InterPro"/>
</dbReference>
<dbReference type="PROSITE" id="PS00846">
    <property type="entry name" value="HTH_ARSR_1"/>
    <property type="match status" value="1"/>
</dbReference>
<dbReference type="InterPro" id="IPR018334">
    <property type="entry name" value="ArsR_HTH"/>
</dbReference>
<dbReference type="PANTHER" id="PTHR43132">
    <property type="entry name" value="ARSENICAL RESISTANCE OPERON REPRESSOR ARSR-RELATED"/>
    <property type="match status" value="1"/>
</dbReference>
<accession>A0A0P6XWH2</accession>
<protein>
    <submittedName>
        <fullName evidence="5">ArsR family transcriptional regulator</fullName>
    </submittedName>
</protein>
<dbReference type="OrthoDB" id="9794330at2"/>
<dbReference type="InterPro" id="IPR051011">
    <property type="entry name" value="Metal_resp_trans_reg"/>
</dbReference>
<dbReference type="GO" id="GO:0003677">
    <property type="term" value="F:DNA binding"/>
    <property type="evidence" value="ECO:0007669"/>
    <property type="project" value="UniProtKB-KW"/>
</dbReference>
<keyword evidence="2" id="KW-0238">DNA-binding</keyword>
<keyword evidence="6" id="KW-1185">Reference proteome</keyword>
<dbReference type="InterPro" id="IPR036390">
    <property type="entry name" value="WH_DNA-bd_sf"/>
</dbReference>